<comment type="caution">
    <text evidence="1">The sequence shown here is derived from an EMBL/GenBank/DDBJ whole genome shotgun (WGS) entry which is preliminary data.</text>
</comment>
<reference evidence="1" key="1">
    <citation type="submission" date="2019-10" db="EMBL/GenBank/DDBJ databases">
        <authorList>
            <person name="Soares A.E.R."/>
            <person name="Aleixo A."/>
            <person name="Schneider P."/>
            <person name="Miyaki C.Y."/>
            <person name="Schneider M.P."/>
            <person name="Mello C."/>
            <person name="Vasconcelos A.T.R."/>
        </authorList>
    </citation>
    <scope>NUCLEOTIDE SEQUENCE</scope>
    <source>
        <tissue evidence="1">Muscle</tissue>
    </source>
</reference>
<sequence>MKFCVLGKVSQESSSIPIQALEQAVQGSGGVPIPGGVPKETPLYSLDSSVVPGAALKFNKARCKFLQQCQGNPKHKFRLDGEGTGSSPGNQDLSVLVDETFNIPGHVHWQPRKPNMSWAESTAVWAADEGYSAPLLHSDKCFVTDLAQTSDREWTELECYN</sequence>
<proteinExistence type="predicted"/>
<dbReference type="EMBL" id="WHWB01033540">
    <property type="protein sequence ID" value="KAJ7419237.1"/>
    <property type="molecule type" value="Genomic_DNA"/>
</dbReference>
<evidence type="ECO:0000313" key="2">
    <source>
        <dbReference type="Proteomes" id="UP001145742"/>
    </source>
</evidence>
<keyword evidence="2" id="KW-1185">Reference proteome</keyword>
<organism evidence="1 2">
    <name type="scientific">Willisornis vidua</name>
    <name type="common">Xingu scale-backed antbird</name>
    <dbReference type="NCBI Taxonomy" id="1566151"/>
    <lineage>
        <taxon>Eukaryota</taxon>
        <taxon>Metazoa</taxon>
        <taxon>Chordata</taxon>
        <taxon>Craniata</taxon>
        <taxon>Vertebrata</taxon>
        <taxon>Euteleostomi</taxon>
        <taxon>Archelosauria</taxon>
        <taxon>Archosauria</taxon>
        <taxon>Dinosauria</taxon>
        <taxon>Saurischia</taxon>
        <taxon>Theropoda</taxon>
        <taxon>Coelurosauria</taxon>
        <taxon>Aves</taxon>
        <taxon>Neognathae</taxon>
        <taxon>Neoaves</taxon>
        <taxon>Telluraves</taxon>
        <taxon>Australaves</taxon>
        <taxon>Passeriformes</taxon>
        <taxon>Thamnophilidae</taxon>
        <taxon>Willisornis</taxon>
    </lineage>
</organism>
<accession>A0ABQ9DGY0</accession>
<evidence type="ECO:0000313" key="1">
    <source>
        <dbReference type="EMBL" id="KAJ7419237.1"/>
    </source>
</evidence>
<name>A0ABQ9DGY0_9PASS</name>
<dbReference type="Proteomes" id="UP001145742">
    <property type="component" value="Unassembled WGS sequence"/>
</dbReference>
<protein>
    <submittedName>
        <fullName evidence="1">Uncharacterized protein</fullName>
    </submittedName>
</protein>
<gene>
    <name evidence="1" type="ORF">WISP_55117</name>
</gene>